<evidence type="ECO:0000256" key="1">
    <source>
        <dbReference type="SAM" id="Phobius"/>
    </source>
</evidence>
<gene>
    <name evidence="2" type="ORF">OP10G_3677</name>
</gene>
<evidence type="ECO:0000313" key="2">
    <source>
        <dbReference type="EMBL" id="AIE87045.1"/>
    </source>
</evidence>
<keyword evidence="3" id="KW-1185">Reference proteome</keyword>
<protein>
    <submittedName>
        <fullName evidence="2">Uncharacterized protein</fullName>
    </submittedName>
</protein>
<accession>A0A068NWD3</accession>
<evidence type="ECO:0000313" key="3">
    <source>
        <dbReference type="Proteomes" id="UP000027982"/>
    </source>
</evidence>
<keyword evidence="1" id="KW-0812">Transmembrane</keyword>
<sequence length="111" mass="11732">MNPTGNPVLYILAVVFVGIMVLFGLSLLFVKAENIERNLLVGVLTLLCAGIAGVMLAELPVASQTGAVLTSITLVSIFGYVVGRIIDYFLGPVEESEEDIKHPTLGADLAD</sequence>
<dbReference type="HOGENOM" id="CLU_2154612_0_0_0"/>
<feature type="transmembrane region" description="Helical" evidence="1">
    <location>
        <begin position="63"/>
        <end position="82"/>
    </location>
</feature>
<feature type="transmembrane region" description="Helical" evidence="1">
    <location>
        <begin position="39"/>
        <end position="57"/>
    </location>
</feature>
<dbReference type="AlphaFoldDB" id="A0A068NWD3"/>
<reference evidence="2 3" key="1">
    <citation type="journal article" date="2014" name="PLoS ONE">
        <title>The first complete genome sequence of the class fimbriimonadia in the phylum armatimonadetes.</title>
        <authorList>
            <person name="Hu Z.Y."/>
            <person name="Wang Y.Z."/>
            <person name="Im W.T."/>
            <person name="Wang S.Y."/>
            <person name="Zhao G.P."/>
            <person name="Zheng H.J."/>
            <person name="Quan Z.X."/>
        </authorList>
    </citation>
    <scope>NUCLEOTIDE SEQUENCE [LARGE SCALE GENOMIC DNA]</scope>
    <source>
        <strain evidence="2">Gsoil 348</strain>
    </source>
</reference>
<proteinExistence type="predicted"/>
<dbReference type="KEGG" id="fgi:OP10G_3677"/>
<dbReference type="EMBL" id="CP007139">
    <property type="protein sequence ID" value="AIE87045.1"/>
    <property type="molecule type" value="Genomic_DNA"/>
</dbReference>
<keyword evidence="1" id="KW-1133">Transmembrane helix</keyword>
<dbReference type="Proteomes" id="UP000027982">
    <property type="component" value="Chromosome"/>
</dbReference>
<dbReference type="RefSeq" id="WP_025229032.1">
    <property type="nucleotide sequence ID" value="NZ_CP007139.1"/>
</dbReference>
<name>A0A068NWD3_FIMGI</name>
<feature type="transmembrane region" description="Helical" evidence="1">
    <location>
        <begin position="6"/>
        <end position="30"/>
    </location>
</feature>
<keyword evidence="1" id="KW-0472">Membrane</keyword>
<organism evidence="2 3">
    <name type="scientific">Fimbriimonas ginsengisoli Gsoil 348</name>
    <dbReference type="NCBI Taxonomy" id="661478"/>
    <lineage>
        <taxon>Bacteria</taxon>
        <taxon>Bacillati</taxon>
        <taxon>Armatimonadota</taxon>
        <taxon>Fimbriimonadia</taxon>
        <taxon>Fimbriimonadales</taxon>
        <taxon>Fimbriimonadaceae</taxon>
        <taxon>Fimbriimonas</taxon>
    </lineage>
</organism>